<gene>
    <name evidence="2" type="ORF">SAMN05444392_103277</name>
</gene>
<sequence>MSEPGNREGISPLMIVVIVVVFAIVLLGLRAIFVYFGLFGFGDPEPKAQNEKTNVEQKQETYKTTGKMSNQDLTNVKETANKMISHYINKDYSNLQQWFTLVRPYLDNPLLQQTSLETEGRPTSERVRTKLNRIVKTDCQQLELTVSCMVEVEYTSYNSQNQTMAMGENYELILDQSDSGEWKVKEMNIHGDFE</sequence>
<evidence type="ECO:0000256" key="1">
    <source>
        <dbReference type="SAM" id="Phobius"/>
    </source>
</evidence>
<evidence type="ECO:0000313" key="2">
    <source>
        <dbReference type="EMBL" id="SHE82090.1"/>
    </source>
</evidence>
<evidence type="ECO:0008006" key="4">
    <source>
        <dbReference type="Google" id="ProtNLM"/>
    </source>
</evidence>
<dbReference type="AlphaFoldDB" id="A0A1M4WLQ5"/>
<proteinExistence type="predicted"/>
<keyword evidence="1" id="KW-0472">Membrane</keyword>
<protein>
    <recommendedName>
        <fullName evidence="4">Tim44-like domain-containing protein</fullName>
    </recommendedName>
</protein>
<dbReference type="EMBL" id="FQVL01000003">
    <property type="protein sequence ID" value="SHE82090.1"/>
    <property type="molecule type" value="Genomic_DNA"/>
</dbReference>
<dbReference type="RefSeq" id="WP_073154355.1">
    <property type="nucleotide sequence ID" value="NZ_FQVL01000003.1"/>
</dbReference>
<name>A0A1M4WLQ5_9BACL</name>
<keyword evidence="1" id="KW-1133">Transmembrane helix</keyword>
<evidence type="ECO:0000313" key="3">
    <source>
        <dbReference type="Proteomes" id="UP000184476"/>
    </source>
</evidence>
<organism evidence="2 3">
    <name type="scientific">Seinonella peptonophila</name>
    <dbReference type="NCBI Taxonomy" id="112248"/>
    <lineage>
        <taxon>Bacteria</taxon>
        <taxon>Bacillati</taxon>
        <taxon>Bacillota</taxon>
        <taxon>Bacilli</taxon>
        <taxon>Bacillales</taxon>
        <taxon>Thermoactinomycetaceae</taxon>
        <taxon>Seinonella</taxon>
    </lineage>
</organism>
<dbReference type="Proteomes" id="UP000184476">
    <property type="component" value="Unassembled WGS sequence"/>
</dbReference>
<accession>A0A1M4WLQ5</accession>
<reference evidence="2 3" key="1">
    <citation type="submission" date="2016-11" db="EMBL/GenBank/DDBJ databases">
        <authorList>
            <person name="Jaros S."/>
            <person name="Januszkiewicz K."/>
            <person name="Wedrychowicz H."/>
        </authorList>
    </citation>
    <scope>NUCLEOTIDE SEQUENCE [LARGE SCALE GENOMIC DNA]</scope>
    <source>
        <strain evidence="2 3">DSM 44666</strain>
    </source>
</reference>
<feature type="transmembrane region" description="Helical" evidence="1">
    <location>
        <begin position="12"/>
        <end position="38"/>
    </location>
</feature>
<keyword evidence="1" id="KW-0812">Transmembrane</keyword>
<dbReference type="STRING" id="112248.SAMN05444392_103277"/>
<keyword evidence="3" id="KW-1185">Reference proteome</keyword>